<dbReference type="GeneID" id="78058324"/>
<keyword evidence="2" id="KW-1185">Reference proteome</keyword>
<protein>
    <submittedName>
        <fullName evidence="1">Uncharacterized protein</fullName>
    </submittedName>
</protein>
<evidence type="ECO:0000313" key="2">
    <source>
        <dbReference type="Proteomes" id="UP000828234"/>
    </source>
</evidence>
<dbReference type="EMBL" id="MZ398021">
    <property type="protein sequence ID" value="QXG78649.1"/>
    <property type="molecule type" value="Genomic_DNA"/>
</dbReference>
<dbReference type="KEGG" id="vg:78058324"/>
<reference evidence="1" key="1">
    <citation type="submission" date="2021-06" db="EMBL/GenBank/DDBJ databases">
        <authorList>
            <person name="Zhang G."/>
            <person name="Liu Y."/>
            <person name="Wang J."/>
            <person name="Chen Y."/>
        </authorList>
    </citation>
    <scope>NUCLEOTIDE SEQUENCE</scope>
    <source>
        <strain evidence="1">Klebsiella pneumoniae 1118</strain>
    </source>
</reference>
<name>A0AAE7S540_9CAUD</name>
<dbReference type="RefSeq" id="YP_010683786.1">
    <property type="nucleotide sequence ID" value="NC_071130.1"/>
</dbReference>
<sequence length="44" mass="5512">MSEQFLEWFDKTFSEALFKGEEREYLKTYTWFAWRDALRQNNAK</sequence>
<proteinExistence type="predicted"/>
<dbReference type="Proteomes" id="UP000828234">
    <property type="component" value="Segment"/>
</dbReference>
<organism evidence="1 2">
    <name type="scientific">Klebsiella phage BUCT_47333</name>
    <dbReference type="NCBI Taxonomy" id="2849972"/>
    <lineage>
        <taxon>Viruses</taxon>
        <taxon>Duplodnaviria</taxon>
        <taxon>Heunggongvirae</taxon>
        <taxon>Uroviricota</taxon>
        <taxon>Caudoviricetes</taxon>
        <taxon>Jameshumphriesvirinae</taxon>
        <taxon>Ringroadvirus</taxon>
        <taxon>Ringroadvirus BUCT47333</taxon>
    </lineage>
</organism>
<accession>A0AAE7S540</accession>
<evidence type="ECO:0000313" key="1">
    <source>
        <dbReference type="EMBL" id="QXG78649.1"/>
    </source>
</evidence>